<gene>
    <name evidence="2" type="ORF">GCM10022254_28020</name>
</gene>
<proteinExistence type="predicted"/>
<dbReference type="EMBL" id="BAABAS010000006">
    <property type="protein sequence ID" value="GAA4231278.1"/>
    <property type="molecule type" value="Genomic_DNA"/>
</dbReference>
<evidence type="ECO:0000313" key="3">
    <source>
        <dbReference type="Proteomes" id="UP001501710"/>
    </source>
</evidence>
<evidence type="ECO:0000256" key="1">
    <source>
        <dbReference type="SAM" id="MobiDB-lite"/>
    </source>
</evidence>
<comment type="caution">
    <text evidence="2">The sequence shown here is derived from an EMBL/GenBank/DDBJ whole genome shotgun (WGS) entry which is preliminary data.</text>
</comment>
<sequence>MSGGAPPTIRPTPSSRSKRRCTARSEERMHIEMGKHGGKDEGDSHQPGRPIPPPEKDEKGKGGKDK</sequence>
<feature type="region of interest" description="Disordered" evidence="1">
    <location>
        <begin position="1"/>
        <end position="66"/>
    </location>
</feature>
<evidence type="ECO:0000313" key="2">
    <source>
        <dbReference type="EMBL" id="GAA4231278.1"/>
    </source>
</evidence>
<protein>
    <submittedName>
        <fullName evidence="2">Uncharacterized protein</fullName>
    </submittedName>
</protein>
<reference evidence="3" key="1">
    <citation type="journal article" date="2019" name="Int. J. Syst. Evol. Microbiol.">
        <title>The Global Catalogue of Microorganisms (GCM) 10K type strain sequencing project: providing services to taxonomists for standard genome sequencing and annotation.</title>
        <authorList>
            <consortium name="The Broad Institute Genomics Platform"/>
            <consortium name="The Broad Institute Genome Sequencing Center for Infectious Disease"/>
            <person name="Wu L."/>
            <person name="Ma J."/>
        </authorList>
    </citation>
    <scope>NUCLEOTIDE SEQUENCE [LARGE SCALE GENOMIC DNA]</scope>
    <source>
        <strain evidence="3">JCM 17440</strain>
    </source>
</reference>
<feature type="compositionally biased region" description="Basic and acidic residues" evidence="1">
    <location>
        <begin position="54"/>
        <end position="66"/>
    </location>
</feature>
<keyword evidence="3" id="KW-1185">Reference proteome</keyword>
<organism evidence="2 3">
    <name type="scientific">Actinomadura meridiana</name>
    <dbReference type="NCBI Taxonomy" id="559626"/>
    <lineage>
        <taxon>Bacteria</taxon>
        <taxon>Bacillati</taxon>
        <taxon>Actinomycetota</taxon>
        <taxon>Actinomycetes</taxon>
        <taxon>Streptosporangiales</taxon>
        <taxon>Thermomonosporaceae</taxon>
        <taxon>Actinomadura</taxon>
    </lineage>
</organism>
<dbReference type="Proteomes" id="UP001501710">
    <property type="component" value="Unassembled WGS sequence"/>
</dbReference>
<feature type="compositionally biased region" description="Basic and acidic residues" evidence="1">
    <location>
        <begin position="23"/>
        <end position="46"/>
    </location>
</feature>
<accession>A0ABP8BZY2</accession>
<name>A0ABP8BZY2_9ACTN</name>